<sequence>MRCSRGRTMRVIKIIENHDSKLKTEVPKYEIDPNQLDFINNNDEYSPLEQNILFRHQEQPKILNKLSQRLGWCCRSSPLDSLHC</sequence>
<proteinExistence type="predicted"/>
<dbReference type="AlphaFoldDB" id="A0A5J9ULD3"/>
<accession>A0A5J9ULD3</accession>
<gene>
    <name evidence="1" type="ORF">EJB05_26473</name>
</gene>
<comment type="caution">
    <text evidence="1">The sequence shown here is derived from an EMBL/GenBank/DDBJ whole genome shotgun (WGS) entry which is preliminary data.</text>
</comment>
<protein>
    <submittedName>
        <fullName evidence="1">Uncharacterized protein</fullName>
    </submittedName>
</protein>
<name>A0A5J9ULD3_9POAL</name>
<organism evidence="1 2">
    <name type="scientific">Eragrostis curvula</name>
    <name type="common">weeping love grass</name>
    <dbReference type="NCBI Taxonomy" id="38414"/>
    <lineage>
        <taxon>Eukaryota</taxon>
        <taxon>Viridiplantae</taxon>
        <taxon>Streptophyta</taxon>
        <taxon>Embryophyta</taxon>
        <taxon>Tracheophyta</taxon>
        <taxon>Spermatophyta</taxon>
        <taxon>Magnoliopsida</taxon>
        <taxon>Liliopsida</taxon>
        <taxon>Poales</taxon>
        <taxon>Poaceae</taxon>
        <taxon>PACMAD clade</taxon>
        <taxon>Chloridoideae</taxon>
        <taxon>Eragrostideae</taxon>
        <taxon>Eragrostidinae</taxon>
        <taxon>Eragrostis</taxon>
    </lineage>
</organism>
<dbReference type="EMBL" id="RWGY01000013">
    <property type="protein sequence ID" value="TVU24077.1"/>
    <property type="molecule type" value="Genomic_DNA"/>
</dbReference>
<keyword evidence="2" id="KW-1185">Reference proteome</keyword>
<evidence type="ECO:0000313" key="2">
    <source>
        <dbReference type="Proteomes" id="UP000324897"/>
    </source>
</evidence>
<dbReference type="Proteomes" id="UP000324897">
    <property type="component" value="Chromosome 2"/>
</dbReference>
<dbReference type="Gramene" id="TVU24077">
    <property type="protein sequence ID" value="TVU24077"/>
    <property type="gene ID" value="EJB05_26473"/>
</dbReference>
<reference evidence="1 2" key="1">
    <citation type="journal article" date="2019" name="Sci. Rep.">
        <title>A high-quality genome of Eragrostis curvula grass provides insights into Poaceae evolution and supports new strategies to enhance forage quality.</title>
        <authorList>
            <person name="Carballo J."/>
            <person name="Santos B.A.C.M."/>
            <person name="Zappacosta D."/>
            <person name="Garbus I."/>
            <person name="Selva J.P."/>
            <person name="Gallo C.A."/>
            <person name="Diaz A."/>
            <person name="Albertini E."/>
            <person name="Caccamo M."/>
            <person name="Echenique V."/>
        </authorList>
    </citation>
    <scope>NUCLEOTIDE SEQUENCE [LARGE SCALE GENOMIC DNA]</scope>
    <source>
        <strain evidence="2">cv. Victoria</strain>
        <tissue evidence="1">Leaf</tissue>
    </source>
</reference>
<evidence type="ECO:0000313" key="1">
    <source>
        <dbReference type="EMBL" id="TVU24077.1"/>
    </source>
</evidence>